<dbReference type="RefSeq" id="XP_004353830.1">
    <property type="nucleotide sequence ID" value="XM_004353778.1"/>
</dbReference>
<dbReference type="PROSITE" id="PS50022">
    <property type="entry name" value="FA58C_3"/>
    <property type="match status" value="1"/>
</dbReference>
<dbReference type="SUPFAM" id="SSF49785">
    <property type="entry name" value="Galactose-binding domain-like"/>
    <property type="match status" value="1"/>
</dbReference>
<dbReference type="GO" id="GO:0009986">
    <property type="term" value="C:cell surface"/>
    <property type="evidence" value="ECO:0007669"/>
    <property type="project" value="TreeGrafter"/>
</dbReference>
<keyword evidence="3" id="KW-1185">Reference proteome</keyword>
<dbReference type="KEGG" id="dfa:DFA_12193"/>
<dbReference type="GO" id="GO:0070492">
    <property type="term" value="F:oligosaccharide binding"/>
    <property type="evidence" value="ECO:0007669"/>
    <property type="project" value="TreeGrafter"/>
</dbReference>
<dbReference type="Gene3D" id="2.60.40.2080">
    <property type="match status" value="1"/>
</dbReference>
<dbReference type="GO" id="GO:0030247">
    <property type="term" value="F:polysaccharide binding"/>
    <property type="evidence" value="ECO:0007669"/>
    <property type="project" value="TreeGrafter"/>
</dbReference>
<dbReference type="GO" id="GO:0098609">
    <property type="term" value="P:cell-cell adhesion"/>
    <property type="evidence" value="ECO:0007669"/>
    <property type="project" value="TreeGrafter"/>
</dbReference>
<evidence type="ECO:0000313" key="3">
    <source>
        <dbReference type="Proteomes" id="UP000007797"/>
    </source>
</evidence>
<dbReference type="GeneID" id="14865617"/>
<dbReference type="GO" id="GO:0046871">
    <property type="term" value="F:N-acetylgalactosamine binding"/>
    <property type="evidence" value="ECO:0007669"/>
    <property type="project" value="TreeGrafter"/>
</dbReference>
<accession>F4QCJ3</accession>
<dbReference type="SUPFAM" id="SSF141086">
    <property type="entry name" value="Agglutinin HPA-like"/>
    <property type="match status" value="1"/>
</dbReference>
<dbReference type="PANTHER" id="PTHR46938:SF4">
    <property type="entry name" value="H-TYPE LECTIN DOMAIN-CONTAINING PROTEIN"/>
    <property type="match status" value="1"/>
</dbReference>
<evidence type="ECO:0000313" key="2">
    <source>
        <dbReference type="EMBL" id="EGG14421.1"/>
    </source>
</evidence>
<dbReference type="InterPro" id="IPR052487">
    <property type="entry name" value="Galactose-binding_lectin"/>
</dbReference>
<proteinExistence type="predicted"/>
<dbReference type="InterPro" id="IPR037221">
    <property type="entry name" value="H-type_lectin_dom_sf"/>
</dbReference>
<dbReference type="InterPro" id="IPR019019">
    <property type="entry name" value="H-type_lectin_domain"/>
</dbReference>
<dbReference type="EMBL" id="GL883029">
    <property type="protein sequence ID" value="EGG14421.1"/>
    <property type="molecule type" value="Genomic_DNA"/>
</dbReference>
<dbReference type="GO" id="GO:0098636">
    <property type="term" value="C:protein complex involved in cell adhesion"/>
    <property type="evidence" value="ECO:0007669"/>
    <property type="project" value="TreeGrafter"/>
</dbReference>
<evidence type="ECO:0000259" key="1">
    <source>
        <dbReference type="PROSITE" id="PS50022"/>
    </source>
</evidence>
<gene>
    <name evidence="2" type="ORF">DFA_12193</name>
</gene>
<dbReference type="OMA" id="INANKCW"/>
<dbReference type="Pfam" id="PF09458">
    <property type="entry name" value="H_lectin"/>
    <property type="match status" value="1"/>
</dbReference>
<dbReference type="OrthoDB" id="5985199at2759"/>
<reference evidence="3" key="1">
    <citation type="journal article" date="2011" name="Genome Res.">
        <title>Phylogeny-wide analysis of social amoeba genomes highlights ancient origins for complex intercellular communication.</title>
        <authorList>
            <person name="Heidel A.J."/>
            <person name="Lawal H.M."/>
            <person name="Felder M."/>
            <person name="Schilde C."/>
            <person name="Helps N.R."/>
            <person name="Tunggal B."/>
            <person name="Rivero F."/>
            <person name="John U."/>
            <person name="Schleicher M."/>
            <person name="Eichinger L."/>
            <person name="Platzer M."/>
            <person name="Noegel A.A."/>
            <person name="Schaap P."/>
            <person name="Gloeckner G."/>
        </authorList>
    </citation>
    <scope>NUCLEOTIDE SEQUENCE [LARGE SCALE GENOMIC DNA]</scope>
    <source>
        <strain evidence="3">SH3</strain>
    </source>
</reference>
<dbReference type="InterPro" id="IPR008979">
    <property type="entry name" value="Galactose-bd-like_sf"/>
</dbReference>
<name>F4QCJ3_CACFS</name>
<organism evidence="2 3">
    <name type="scientific">Cavenderia fasciculata</name>
    <name type="common">Slime mold</name>
    <name type="synonym">Dictyostelium fasciculatum</name>
    <dbReference type="NCBI Taxonomy" id="261658"/>
    <lineage>
        <taxon>Eukaryota</taxon>
        <taxon>Amoebozoa</taxon>
        <taxon>Evosea</taxon>
        <taxon>Eumycetozoa</taxon>
        <taxon>Dictyostelia</taxon>
        <taxon>Acytosteliales</taxon>
        <taxon>Cavenderiaceae</taxon>
        <taxon>Cavenderia</taxon>
    </lineage>
</organism>
<dbReference type="InterPro" id="IPR000421">
    <property type="entry name" value="FA58C"/>
</dbReference>
<dbReference type="AlphaFoldDB" id="F4QCJ3"/>
<sequence length="248" mass="27652">MSYTKGVSTGSLSLSASSSFNASFTPNGAFINANKCWHPTVADTNPYVQTTYQGNGIAEYSKIELQGRPDADQWVTEVAIKYTKDGVNWLDYNSGNGIQTGLTDRNTPKTITFSPTIRALAIQIIPKQATGFKAMRFEVEYKPIPRSTITNFEVGLVSTRDGNFPKLYDGSVADRRYEHPVKFTTGFIKPPIVVCGIHNLHFSNTKDLKFSIIPHDITDEGFTILIRSWDNGQMEEISFNWIAFESSN</sequence>
<dbReference type="Gene3D" id="2.60.120.260">
    <property type="entry name" value="Galactose-binding domain-like"/>
    <property type="match status" value="1"/>
</dbReference>
<dbReference type="PANTHER" id="PTHR46938">
    <property type="entry name" value="DISCOIDIN-1 SUBUNIT A-RELATED-RELATED"/>
    <property type="match status" value="1"/>
</dbReference>
<protein>
    <recommendedName>
        <fullName evidence="1">F5/8 type C domain-containing protein</fullName>
    </recommendedName>
</protein>
<feature type="domain" description="F5/8 type C" evidence="1">
    <location>
        <begin position="1"/>
        <end position="144"/>
    </location>
</feature>
<dbReference type="GO" id="GO:0045335">
    <property type="term" value="C:phagocytic vesicle"/>
    <property type="evidence" value="ECO:0007669"/>
    <property type="project" value="TreeGrafter"/>
</dbReference>
<dbReference type="Pfam" id="PF00754">
    <property type="entry name" value="F5_F8_type_C"/>
    <property type="match status" value="1"/>
</dbReference>
<dbReference type="Proteomes" id="UP000007797">
    <property type="component" value="Unassembled WGS sequence"/>
</dbReference>